<dbReference type="InterPro" id="IPR006527">
    <property type="entry name" value="F-box-assoc_dom_typ1"/>
</dbReference>
<feature type="domain" description="F-box associated beta-propeller type 1" evidence="1">
    <location>
        <begin position="8"/>
        <end position="141"/>
    </location>
</feature>
<dbReference type="PANTHER" id="PTHR31672">
    <property type="entry name" value="BNACNNG10540D PROTEIN"/>
    <property type="match status" value="1"/>
</dbReference>
<dbReference type="InterPro" id="IPR050796">
    <property type="entry name" value="SCF_F-box_component"/>
</dbReference>
<evidence type="ECO:0000259" key="1">
    <source>
        <dbReference type="Pfam" id="PF07734"/>
    </source>
</evidence>
<dbReference type="NCBIfam" id="TIGR01640">
    <property type="entry name" value="F_box_assoc_1"/>
    <property type="match status" value="1"/>
</dbReference>
<keyword evidence="3" id="KW-1185">Reference proteome</keyword>
<accession>A0A835ITA9</accession>
<dbReference type="Proteomes" id="UP000631114">
    <property type="component" value="Unassembled WGS sequence"/>
</dbReference>
<gene>
    <name evidence="2" type="ORF">IFM89_000728</name>
</gene>
<dbReference type="EMBL" id="JADFTS010000001">
    <property type="protein sequence ID" value="KAF9623239.1"/>
    <property type="molecule type" value="Genomic_DNA"/>
</dbReference>
<reference evidence="2 3" key="1">
    <citation type="submission" date="2020-10" db="EMBL/GenBank/DDBJ databases">
        <title>The Coptis chinensis genome and diversification of protoberbering-type alkaloids.</title>
        <authorList>
            <person name="Wang B."/>
            <person name="Shu S."/>
            <person name="Song C."/>
            <person name="Liu Y."/>
        </authorList>
    </citation>
    <scope>NUCLEOTIDE SEQUENCE [LARGE SCALE GENOMIC DNA]</scope>
    <source>
        <strain evidence="2">HL-2020</strain>
        <tissue evidence="2">Leaf</tissue>
    </source>
</reference>
<protein>
    <recommendedName>
        <fullName evidence="1">F-box associated beta-propeller type 1 domain-containing protein</fullName>
    </recommendedName>
</protein>
<dbReference type="Pfam" id="PF07734">
    <property type="entry name" value="FBA_1"/>
    <property type="match status" value="1"/>
</dbReference>
<dbReference type="PANTHER" id="PTHR31672:SF13">
    <property type="entry name" value="F-BOX PROTEIN CPR30-LIKE"/>
    <property type="match status" value="1"/>
</dbReference>
<proteinExistence type="predicted"/>
<sequence length="216" mass="24471">MKLLVDEKFTRFASCAGLVCCPAKGDKSIYICNPVLGDYVEIPCENDCGYTFVGFGYAPLSKKSKYVQFSCDPQPGTTPKIFTLGDKSWRVLVHVPFWFDFLQSPVYCNGVLYWVTYFYEDESQHHVFSFDLKTEKFRLRRPVCLKGTGYKLIRETGGRPGVVKHIMGKTFLSYHAENRIHTAIRLPFAKDLDADGNSLQLVFTHVGSLVSPSKIV</sequence>
<organism evidence="2 3">
    <name type="scientific">Coptis chinensis</name>
    <dbReference type="NCBI Taxonomy" id="261450"/>
    <lineage>
        <taxon>Eukaryota</taxon>
        <taxon>Viridiplantae</taxon>
        <taxon>Streptophyta</taxon>
        <taxon>Embryophyta</taxon>
        <taxon>Tracheophyta</taxon>
        <taxon>Spermatophyta</taxon>
        <taxon>Magnoliopsida</taxon>
        <taxon>Ranunculales</taxon>
        <taxon>Ranunculaceae</taxon>
        <taxon>Coptidoideae</taxon>
        <taxon>Coptis</taxon>
    </lineage>
</organism>
<dbReference type="OrthoDB" id="1845276at2759"/>
<evidence type="ECO:0000313" key="2">
    <source>
        <dbReference type="EMBL" id="KAF9623239.1"/>
    </source>
</evidence>
<dbReference type="InterPro" id="IPR017451">
    <property type="entry name" value="F-box-assoc_interact_dom"/>
</dbReference>
<name>A0A835ITA9_9MAGN</name>
<comment type="caution">
    <text evidence="2">The sequence shown here is derived from an EMBL/GenBank/DDBJ whole genome shotgun (WGS) entry which is preliminary data.</text>
</comment>
<evidence type="ECO:0000313" key="3">
    <source>
        <dbReference type="Proteomes" id="UP000631114"/>
    </source>
</evidence>
<dbReference type="AlphaFoldDB" id="A0A835ITA9"/>